<evidence type="ECO:0000256" key="2">
    <source>
        <dbReference type="SAM" id="Phobius"/>
    </source>
</evidence>
<keyword evidence="2" id="KW-1133">Transmembrane helix</keyword>
<feature type="compositionally biased region" description="Basic and acidic residues" evidence="1">
    <location>
        <begin position="260"/>
        <end position="273"/>
    </location>
</feature>
<keyword evidence="4" id="KW-1185">Reference proteome</keyword>
<dbReference type="RefSeq" id="WP_109318723.1">
    <property type="nucleotide sequence ID" value="NZ_QFWT01000002.1"/>
</dbReference>
<evidence type="ECO:0008006" key="5">
    <source>
        <dbReference type="Google" id="ProtNLM"/>
    </source>
</evidence>
<keyword evidence="2" id="KW-0812">Transmembrane</keyword>
<dbReference type="EMBL" id="QFWT01000002">
    <property type="protein sequence ID" value="PWI34387.1"/>
    <property type="molecule type" value="Genomic_DNA"/>
</dbReference>
<organism evidence="3 4">
    <name type="scientific">Vibrio albus</name>
    <dbReference type="NCBI Taxonomy" id="2200953"/>
    <lineage>
        <taxon>Bacteria</taxon>
        <taxon>Pseudomonadati</taxon>
        <taxon>Pseudomonadota</taxon>
        <taxon>Gammaproteobacteria</taxon>
        <taxon>Vibrionales</taxon>
        <taxon>Vibrionaceae</taxon>
        <taxon>Vibrio</taxon>
    </lineage>
</organism>
<name>A0A2U3BC82_9VIBR</name>
<feature type="region of interest" description="Disordered" evidence="1">
    <location>
        <begin position="243"/>
        <end position="280"/>
    </location>
</feature>
<proteinExistence type="predicted"/>
<comment type="caution">
    <text evidence="3">The sequence shown here is derived from an EMBL/GenBank/DDBJ whole genome shotgun (WGS) entry which is preliminary data.</text>
</comment>
<dbReference type="OrthoDB" id="5899712at2"/>
<dbReference type="AlphaFoldDB" id="A0A2U3BC82"/>
<accession>A0A2U3BC82</accession>
<feature type="transmembrane region" description="Helical" evidence="2">
    <location>
        <begin position="6"/>
        <end position="23"/>
    </location>
</feature>
<reference evidence="3 4" key="1">
    <citation type="submission" date="2018-05" db="EMBL/GenBank/DDBJ databases">
        <title>Vibrio limimaris sp. nov., isolated from marine sediment.</title>
        <authorList>
            <person name="Li C.-M."/>
        </authorList>
    </citation>
    <scope>NUCLEOTIDE SEQUENCE [LARGE SCALE GENOMIC DNA]</scope>
    <source>
        <strain evidence="3 4">E4404</strain>
    </source>
</reference>
<sequence length="280" mass="31785">MNLDFTGYVVTFLSGVGALFLFLQVRAQYRARVDATRRKEKAKLLHNLRVIKELLSAAQKLPFSKPLFICLYRRLLTILTDLVEFEPDNTKLISKIEYVQNKISLIEGGSSPVSKSSFEVPGNELEAIELLKSLKKLRVVVRNGHSKRQINTNMFVHENARLDNYQTRIIIGNLIKRVNYAIERKQMVIAKELLKKGIHYLHARSSSHSMETVVKLIEQLEMMERKLSGEDELQDLLGTTSDYLEDDSTDLDSTLVADSLPHEGETETSHPERAGSVSSV</sequence>
<evidence type="ECO:0000313" key="3">
    <source>
        <dbReference type="EMBL" id="PWI34387.1"/>
    </source>
</evidence>
<protein>
    <recommendedName>
        <fullName evidence="5">DNA repair protein</fullName>
    </recommendedName>
</protein>
<dbReference type="Proteomes" id="UP000245362">
    <property type="component" value="Unassembled WGS sequence"/>
</dbReference>
<gene>
    <name evidence="3" type="ORF">DI392_04555</name>
</gene>
<evidence type="ECO:0000256" key="1">
    <source>
        <dbReference type="SAM" id="MobiDB-lite"/>
    </source>
</evidence>
<keyword evidence="2" id="KW-0472">Membrane</keyword>
<evidence type="ECO:0000313" key="4">
    <source>
        <dbReference type="Proteomes" id="UP000245362"/>
    </source>
</evidence>